<dbReference type="STRING" id="203267.TWT_391"/>
<dbReference type="KEGG" id="twh:TWT_391"/>
<dbReference type="EMBL" id="AE014184">
    <property type="protein sequence ID" value="AAO44488.1"/>
    <property type="molecule type" value="Genomic_DNA"/>
</dbReference>
<dbReference type="OrthoDB" id="9806335at2"/>
<evidence type="ECO:0000313" key="4">
    <source>
        <dbReference type="Proteomes" id="UP000002200"/>
    </source>
</evidence>
<feature type="domain" description="Fe-S metabolism associated" evidence="2">
    <location>
        <begin position="17"/>
        <end position="130"/>
    </location>
</feature>
<dbReference type="PANTHER" id="PTHR43597">
    <property type="entry name" value="SULFUR ACCEPTOR PROTEIN CSDE"/>
    <property type="match status" value="1"/>
</dbReference>
<dbReference type="Gene3D" id="3.90.1010.10">
    <property type="match status" value="1"/>
</dbReference>
<accession>Q83GC1</accession>
<dbReference type="eggNOG" id="COG2166">
    <property type="taxonomic scope" value="Bacteria"/>
</dbReference>
<dbReference type="Proteomes" id="UP000002200">
    <property type="component" value="Chromosome"/>
</dbReference>
<gene>
    <name evidence="3" type="ordered locus">TWT_391</name>
</gene>
<dbReference type="InterPro" id="IPR003808">
    <property type="entry name" value="Fe-S_metab-assoc_dom"/>
</dbReference>
<dbReference type="HOGENOM" id="CLU_124502_2_0_11"/>
<dbReference type="GeneID" id="67388153"/>
<proteinExistence type="inferred from homology"/>
<organism evidence="3 4">
    <name type="scientific">Tropheryma whipplei (strain Twist)</name>
    <name type="common">Whipple's bacillus</name>
    <dbReference type="NCBI Taxonomy" id="203267"/>
    <lineage>
        <taxon>Bacteria</taxon>
        <taxon>Bacillati</taxon>
        <taxon>Actinomycetota</taxon>
        <taxon>Actinomycetes</taxon>
        <taxon>Micrococcales</taxon>
        <taxon>Tropherymataceae</taxon>
        <taxon>Tropheryma</taxon>
    </lineage>
</organism>
<evidence type="ECO:0000256" key="1">
    <source>
        <dbReference type="ARBA" id="ARBA00010282"/>
    </source>
</evidence>
<name>Q83GC1_TROWT</name>
<comment type="similarity">
    <text evidence="1">Belongs to the SufE family.</text>
</comment>
<sequence length="132" mass="14619">MTSALEKIRDDFIAIPEGERLNLLLYFSDSLPPLPDHASSLVNREVPECQSPLSFLLEVKENRVYIWAYAPKEAPTTRGFASIVVQGIYGETVENALGVPSDFPLTLGLTRLVSPLRLRGMSAFIARVKAML</sequence>
<evidence type="ECO:0000259" key="2">
    <source>
        <dbReference type="Pfam" id="PF02657"/>
    </source>
</evidence>
<dbReference type="SUPFAM" id="SSF82649">
    <property type="entry name" value="SufE/NifU"/>
    <property type="match status" value="1"/>
</dbReference>
<dbReference type="PANTHER" id="PTHR43597:SF5">
    <property type="entry name" value="SUFE-LIKE PROTEIN 2, CHLOROPLASTIC"/>
    <property type="match status" value="1"/>
</dbReference>
<dbReference type="AlphaFoldDB" id="Q83GC1"/>
<evidence type="ECO:0000313" key="3">
    <source>
        <dbReference type="EMBL" id="AAO44488.1"/>
    </source>
</evidence>
<dbReference type="Pfam" id="PF02657">
    <property type="entry name" value="SufE"/>
    <property type="match status" value="1"/>
</dbReference>
<keyword evidence="4" id="KW-1185">Reference proteome</keyword>
<reference evidence="3 4" key="1">
    <citation type="journal article" date="2003" name="Genome Res.">
        <title>Tropheryma whipplei twist: a human pathogenic Actinobacteria with a reduced genome.</title>
        <authorList>
            <person name="Raoult D."/>
            <person name="Ogata H."/>
            <person name="Audic S."/>
            <person name="Robert C."/>
            <person name="Suhre K."/>
            <person name="Drancourt M."/>
            <person name="Claverie J.-M."/>
        </authorList>
    </citation>
    <scope>NUCLEOTIDE SEQUENCE [LARGE SCALE GENOMIC DNA]</scope>
    <source>
        <strain evidence="3 4">Twist</strain>
    </source>
</reference>
<protein>
    <recommendedName>
        <fullName evidence="2">Fe-S metabolism associated domain-containing protein</fullName>
    </recommendedName>
</protein>
<dbReference type="RefSeq" id="WP_011096330.1">
    <property type="nucleotide sequence ID" value="NC_004572.3"/>
</dbReference>